<evidence type="ECO:0000313" key="2">
    <source>
        <dbReference type="EMBL" id="PIU75445.1"/>
    </source>
</evidence>
<organism evidence="2 3">
    <name type="scientific">Candidatus Portnoybacteria bacterium CG06_land_8_20_14_3_00_39_12</name>
    <dbReference type="NCBI Taxonomy" id="1974809"/>
    <lineage>
        <taxon>Bacteria</taxon>
        <taxon>Candidatus Portnoyibacteriota</taxon>
    </lineage>
</organism>
<feature type="transmembrane region" description="Helical" evidence="1">
    <location>
        <begin position="139"/>
        <end position="156"/>
    </location>
</feature>
<keyword evidence="1" id="KW-0472">Membrane</keyword>
<keyword evidence="1" id="KW-0812">Transmembrane</keyword>
<name>A0A2M7AXS8_9BACT</name>
<proteinExistence type="predicted"/>
<evidence type="ECO:0000313" key="3">
    <source>
        <dbReference type="Proteomes" id="UP000228775"/>
    </source>
</evidence>
<feature type="transmembrane region" description="Helical" evidence="1">
    <location>
        <begin position="176"/>
        <end position="200"/>
    </location>
</feature>
<gene>
    <name evidence="2" type="ORF">COS76_00725</name>
</gene>
<reference evidence="3" key="1">
    <citation type="submission" date="2017-09" db="EMBL/GenBank/DDBJ databases">
        <title>Depth-based differentiation of microbial function through sediment-hosted aquifers and enrichment of novel symbionts in the deep terrestrial subsurface.</title>
        <authorList>
            <person name="Probst A.J."/>
            <person name="Ladd B."/>
            <person name="Jarett J.K."/>
            <person name="Geller-Mcgrath D.E."/>
            <person name="Sieber C.M.K."/>
            <person name="Emerson J.B."/>
            <person name="Anantharaman K."/>
            <person name="Thomas B.C."/>
            <person name="Malmstrom R."/>
            <person name="Stieglmeier M."/>
            <person name="Klingl A."/>
            <person name="Woyke T."/>
            <person name="Ryan C.M."/>
            <person name="Banfield J.F."/>
        </authorList>
    </citation>
    <scope>NUCLEOTIDE SEQUENCE [LARGE SCALE GENOMIC DNA]</scope>
</reference>
<dbReference type="AlphaFoldDB" id="A0A2M7AXS8"/>
<protein>
    <submittedName>
        <fullName evidence="2">Uncharacterized protein</fullName>
    </submittedName>
</protein>
<keyword evidence="1" id="KW-1133">Transmembrane helix</keyword>
<sequence>MILGKYMSIDKYNLDWSSVERALEEGTFSGYKMAVVETEKIFHQVLEAKKIPGKTPASQIQFAKKFLGLPNKLNNARATYQKILNQPHFSIDRDETKTTIAAYYQAIIDLQENLAKHLSWQDQISLRAKNFLDKMPNQLKKISIVIALFSFGTLFLAKTSPGKMTASILTNIADFIIFRIFAGLTIIALILLIIFGVMYFKKRH</sequence>
<accession>A0A2M7AXS8</accession>
<evidence type="ECO:0000256" key="1">
    <source>
        <dbReference type="SAM" id="Phobius"/>
    </source>
</evidence>
<dbReference type="Proteomes" id="UP000228775">
    <property type="component" value="Unassembled WGS sequence"/>
</dbReference>
<comment type="caution">
    <text evidence="2">The sequence shown here is derived from an EMBL/GenBank/DDBJ whole genome shotgun (WGS) entry which is preliminary data.</text>
</comment>
<dbReference type="EMBL" id="PEVY01000015">
    <property type="protein sequence ID" value="PIU75445.1"/>
    <property type="molecule type" value="Genomic_DNA"/>
</dbReference>